<evidence type="ECO:0000259" key="5">
    <source>
        <dbReference type="PROSITE" id="PS50089"/>
    </source>
</evidence>
<dbReference type="GO" id="GO:0008270">
    <property type="term" value="F:zinc ion binding"/>
    <property type="evidence" value="ECO:0007669"/>
    <property type="project" value="UniProtKB-KW"/>
</dbReference>
<dbReference type="OrthoDB" id="6105938at2759"/>
<dbReference type="PROSITE" id="PS50089">
    <property type="entry name" value="ZF_RING_2"/>
    <property type="match status" value="1"/>
</dbReference>
<protein>
    <recommendedName>
        <fullName evidence="5">RING-type domain-containing protein</fullName>
    </recommendedName>
</protein>
<keyword evidence="1" id="KW-0479">Metal-binding</keyword>
<keyword evidence="2 4" id="KW-0863">Zinc-finger</keyword>
<name>A0A1L9WTF9_ASPA1</name>
<evidence type="ECO:0000256" key="4">
    <source>
        <dbReference type="PROSITE-ProRule" id="PRU00175"/>
    </source>
</evidence>
<keyword evidence="7" id="KW-1185">Reference proteome</keyword>
<dbReference type="VEuPathDB" id="FungiDB:ASPACDRAFT_1857024"/>
<dbReference type="SMART" id="SM00184">
    <property type="entry name" value="RING"/>
    <property type="match status" value="1"/>
</dbReference>
<evidence type="ECO:0000256" key="2">
    <source>
        <dbReference type="ARBA" id="ARBA00022771"/>
    </source>
</evidence>
<dbReference type="SUPFAM" id="SSF57850">
    <property type="entry name" value="RING/U-box"/>
    <property type="match status" value="1"/>
</dbReference>
<organism evidence="6 7">
    <name type="scientific">Aspergillus aculeatus (strain ATCC 16872 / CBS 172.66 / WB 5094)</name>
    <dbReference type="NCBI Taxonomy" id="690307"/>
    <lineage>
        <taxon>Eukaryota</taxon>
        <taxon>Fungi</taxon>
        <taxon>Dikarya</taxon>
        <taxon>Ascomycota</taxon>
        <taxon>Pezizomycotina</taxon>
        <taxon>Eurotiomycetes</taxon>
        <taxon>Eurotiomycetidae</taxon>
        <taxon>Eurotiales</taxon>
        <taxon>Aspergillaceae</taxon>
        <taxon>Aspergillus</taxon>
        <taxon>Aspergillus subgen. Circumdati</taxon>
    </lineage>
</organism>
<dbReference type="EMBL" id="KV878978">
    <property type="protein sequence ID" value="OJJ99465.1"/>
    <property type="molecule type" value="Genomic_DNA"/>
</dbReference>
<dbReference type="OMA" id="DMLEHIC"/>
<dbReference type="GeneID" id="30971332"/>
<evidence type="ECO:0000313" key="7">
    <source>
        <dbReference type="Proteomes" id="UP000184546"/>
    </source>
</evidence>
<dbReference type="InterPro" id="IPR001841">
    <property type="entry name" value="Znf_RING"/>
</dbReference>
<dbReference type="RefSeq" id="XP_020055805.1">
    <property type="nucleotide sequence ID" value="XM_020197518.1"/>
</dbReference>
<accession>A0A1L9WTF9</accession>
<dbReference type="Pfam" id="PF13639">
    <property type="entry name" value="zf-RING_2"/>
    <property type="match status" value="1"/>
</dbReference>
<sequence length="239" mass="28027">MPLQGRYRNLDVQPDEAMPFVVFHLDLLAVDMQRLFLQLLHERAKDPKDRVFELEDQDVPQFLHFCSEVVDVIHDLEEDWLMAEIREMLEHVCLTWAYMRGSLDRARRAGLRRLNDSRRRLHTYDRARAKGIARELARVTSCSAHAAIEALIRAALKPTDVARLHVEKRPIPRRTEETECTICGGKLGKKPVWCKTQCGHSFCFHCIDSWHEELYERDSMANCPYCRQPWPHSLSSYRT</sequence>
<reference evidence="7" key="1">
    <citation type="journal article" date="2017" name="Genome Biol.">
        <title>Comparative genomics reveals high biological diversity and specific adaptations in the industrially and medically important fungal genus Aspergillus.</title>
        <authorList>
            <person name="de Vries R.P."/>
            <person name="Riley R."/>
            <person name="Wiebenga A."/>
            <person name="Aguilar-Osorio G."/>
            <person name="Amillis S."/>
            <person name="Uchima C.A."/>
            <person name="Anderluh G."/>
            <person name="Asadollahi M."/>
            <person name="Askin M."/>
            <person name="Barry K."/>
            <person name="Battaglia E."/>
            <person name="Bayram O."/>
            <person name="Benocci T."/>
            <person name="Braus-Stromeyer S.A."/>
            <person name="Caldana C."/>
            <person name="Canovas D."/>
            <person name="Cerqueira G.C."/>
            <person name="Chen F."/>
            <person name="Chen W."/>
            <person name="Choi C."/>
            <person name="Clum A."/>
            <person name="Dos Santos R.A."/>
            <person name="Damasio A.R."/>
            <person name="Diallinas G."/>
            <person name="Emri T."/>
            <person name="Fekete E."/>
            <person name="Flipphi M."/>
            <person name="Freyberg S."/>
            <person name="Gallo A."/>
            <person name="Gournas C."/>
            <person name="Habgood R."/>
            <person name="Hainaut M."/>
            <person name="Harispe M.L."/>
            <person name="Henrissat B."/>
            <person name="Hilden K.S."/>
            <person name="Hope R."/>
            <person name="Hossain A."/>
            <person name="Karabika E."/>
            <person name="Karaffa L."/>
            <person name="Karanyi Z."/>
            <person name="Krasevec N."/>
            <person name="Kuo A."/>
            <person name="Kusch H."/>
            <person name="LaButti K."/>
            <person name="Lagendijk E.L."/>
            <person name="Lapidus A."/>
            <person name="Levasseur A."/>
            <person name="Lindquist E."/>
            <person name="Lipzen A."/>
            <person name="Logrieco A.F."/>
            <person name="MacCabe A."/>
            <person name="Maekelae M.R."/>
            <person name="Malavazi I."/>
            <person name="Melin P."/>
            <person name="Meyer V."/>
            <person name="Mielnichuk N."/>
            <person name="Miskei M."/>
            <person name="Molnar A.P."/>
            <person name="Mule G."/>
            <person name="Ngan C.Y."/>
            <person name="Orejas M."/>
            <person name="Orosz E."/>
            <person name="Ouedraogo J.P."/>
            <person name="Overkamp K.M."/>
            <person name="Park H.-S."/>
            <person name="Perrone G."/>
            <person name="Piumi F."/>
            <person name="Punt P.J."/>
            <person name="Ram A.F."/>
            <person name="Ramon A."/>
            <person name="Rauscher S."/>
            <person name="Record E."/>
            <person name="Riano-Pachon D.M."/>
            <person name="Robert V."/>
            <person name="Roehrig J."/>
            <person name="Ruller R."/>
            <person name="Salamov A."/>
            <person name="Salih N.S."/>
            <person name="Samson R.A."/>
            <person name="Sandor E."/>
            <person name="Sanguinetti M."/>
            <person name="Schuetze T."/>
            <person name="Sepcic K."/>
            <person name="Shelest E."/>
            <person name="Sherlock G."/>
            <person name="Sophianopoulou V."/>
            <person name="Squina F.M."/>
            <person name="Sun H."/>
            <person name="Susca A."/>
            <person name="Todd R.B."/>
            <person name="Tsang A."/>
            <person name="Unkles S.E."/>
            <person name="van de Wiele N."/>
            <person name="van Rossen-Uffink D."/>
            <person name="Oliveira J.V."/>
            <person name="Vesth T.C."/>
            <person name="Visser J."/>
            <person name="Yu J.-H."/>
            <person name="Zhou M."/>
            <person name="Andersen M.R."/>
            <person name="Archer D.B."/>
            <person name="Baker S.E."/>
            <person name="Benoit I."/>
            <person name="Brakhage A.A."/>
            <person name="Braus G.H."/>
            <person name="Fischer R."/>
            <person name="Frisvad J.C."/>
            <person name="Goldman G.H."/>
            <person name="Houbraken J."/>
            <person name="Oakley B."/>
            <person name="Pocsi I."/>
            <person name="Scazzocchio C."/>
            <person name="Seiboth B."/>
            <person name="vanKuyk P.A."/>
            <person name="Wortman J."/>
            <person name="Dyer P.S."/>
            <person name="Grigoriev I.V."/>
        </authorList>
    </citation>
    <scope>NUCLEOTIDE SEQUENCE [LARGE SCALE GENOMIC DNA]</scope>
    <source>
        <strain evidence="7">ATCC 16872 / CBS 172.66 / WB 5094</strain>
    </source>
</reference>
<evidence type="ECO:0000313" key="6">
    <source>
        <dbReference type="EMBL" id="OJJ99465.1"/>
    </source>
</evidence>
<evidence type="ECO:0000256" key="3">
    <source>
        <dbReference type="ARBA" id="ARBA00022833"/>
    </source>
</evidence>
<dbReference type="InterPro" id="IPR013083">
    <property type="entry name" value="Znf_RING/FYVE/PHD"/>
</dbReference>
<gene>
    <name evidence="6" type="ORF">ASPACDRAFT_1857024</name>
</gene>
<dbReference type="Gene3D" id="3.30.40.10">
    <property type="entry name" value="Zinc/RING finger domain, C3HC4 (zinc finger)"/>
    <property type="match status" value="1"/>
</dbReference>
<keyword evidence="3" id="KW-0862">Zinc</keyword>
<dbReference type="InterPro" id="IPR017907">
    <property type="entry name" value="Znf_RING_CS"/>
</dbReference>
<dbReference type="AlphaFoldDB" id="A0A1L9WTF9"/>
<dbReference type="Proteomes" id="UP000184546">
    <property type="component" value="Unassembled WGS sequence"/>
</dbReference>
<evidence type="ECO:0000256" key="1">
    <source>
        <dbReference type="ARBA" id="ARBA00022723"/>
    </source>
</evidence>
<feature type="domain" description="RING-type" evidence="5">
    <location>
        <begin position="180"/>
        <end position="227"/>
    </location>
</feature>
<dbReference type="PROSITE" id="PS00518">
    <property type="entry name" value="ZF_RING_1"/>
    <property type="match status" value="1"/>
</dbReference>
<proteinExistence type="predicted"/>